<sequence length="173" mass="18641">MIYKLGDLSPSIGENNFIAENATVIADVRTGNNVSIWFNAVLRGDLAPIIIGDDSNVQDNVTLHVDHDTPVEIGNGVTIGHNAIIHGCKIEDNCVIGMGATLLNKVVIPKNCLVAAGSVVGPKLKIEEGDLVVGNPARIARKLSKENIAYLSKTKNIYIEDIEVYLTQLEKIK</sequence>
<dbReference type="RefSeq" id="WP_013387775.1">
    <property type="nucleotide sequence ID" value="NC_014632.1"/>
</dbReference>
<dbReference type="PANTHER" id="PTHR13061">
    <property type="entry name" value="DYNACTIN SUBUNIT P25"/>
    <property type="match status" value="1"/>
</dbReference>
<dbReference type="HOGENOM" id="CLU_064827_4_1_0"/>
<dbReference type="InterPro" id="IPR001451">
    <property type="entry name" value="Hexapep"/>
</dbReference>
<dbReference type="SUPFAM" id="SSF51161">
    <property type="entry name" value="Trimeric LpxA-like enzymes"/>
    <property type="match status" value="1"/>
</dbReference>
<dbReference type="eggNOG" id="COG0663">
    <property type="taxonomic scope" value="Bacteria"/>
</dbReference>
<dbReference type="KEGG" id="ipo:Ilyop_1327"/>
<dbReference type="EMBL" id="CP002281">
    <property type="protein sequence ID" value="ADO83108.1"/>
    <property type="molecule type" value="Genomic_DNA"/>
</dbReference>
<dbReference type="InterPro" id="IPR050484">
    <property type="entry name" value="Transf_Hexapept/Carb_Anhydrase"/>
</dbReference>
<dbReference type="PANTHER" id="PTHR13061:SF50">
    <property type="entry name" value="GAMMA CARBONIC ANHYDRASE 1, MITOCHONDRIAL"/>
    <property type="match status" value="1"/>
</dbReference>
<organism evidence="1 2">
    <name type="scientific">Ilyobacter polytropus (strain ATCC 51220 / DSM 2926 / LMG 16218 / CuHBu1)</name>
    <dbReference type="NCBI Taxonomy" id="572544"/>
    <lineage>
        <taxon>Bacteria</taxon>
        <taxon>Fusobacteriati</taxon>
        <taxon>Fusobacteriota</taxon>
        <taxon>Fusobacteriia</taxon>
        <taxon>Fusobacteriales</taxon>
        <taxon>Fusobacteriaceae</taxon>
        <taxon>Ilyobacter</taxon>
    </lineage>
</organism>
<dbReference type="GO" id="GO:0016740">
    <property type="term" value="F:transferase activity"/>
    <property type="evidence" value="ECO:0007669"/>
    <property type="project" value="UniProtKB-KW"/>
</dbReference>
<keyword evidence="1" id="KW-0808">Transferase</keyword>
<evidence type="ECO:0000313" key="2">
    <source>
        <dbReference type="Proteomes" id="UP000006875"/>
    </source>
</evidence>
<dbReference type="Proteomes" id="UP000006875">
    <property type="component" value="Chromosome"/>
</dbReference>
<reference evidence="1 2" key="1">
    <citation type="journal article" date="2010" name="Stand. Genomic Sci.">
        <title>Complete genome sequence of Ilyobacter polytropus type strain (CuHbu1).</title>
        <authorList>
            <person name="Sikorski J."/>
            <person name="Chertkov O."/>
            <person name="Lapidus A."/>
            <person name="Nolan M."/>
            <person name="Lucas S."/>
            <person name="Del Rio T.G."/>
            <person name="Tice H."/>
            <person name="Cheng J.F."/>
            <person name="Tapia R."/>
            <person name="Han C."/>
            <person name="Goodwin L."/>
            <person name="Pitluck S."/>
            <person name="Liolios K."/>
            <person name="Ivanova N."/>
            <person name="Mavromatis K."/>
            <person name="Mikhailova N."/>
            <person name="Pati A."/>
            <person name="Chen A."/>
            <person name="Palaniappan K."/>
            <person name="Land M."/>
            <person name="Hauser L."/>
            <person name="Chang Y.J."/>
            <person name="Jeffries C.D."/>
            <person name="Brambilla E."/>
            <person name="Yasawong M."/>
            <person name="Rohde M."/>
            <person name="Pukall R."/>
            <person name="Spring S."/>
            <person name="Goker M."/>
            <person name="Woyke T."/>
            <person name="Bristow J."/>
            <person name="Eisen J.A."/>
            <person name="Markowitz V."/>
            <person name="Hugenholtz P."/>
            <person name="Kyrpides N.C."/>
            <person name="Klenk H.P."/>
        </authorList>
    </citation>
    <scope>NUCLEOTIDE SEQUENCE [LARGE SCALE GENOMIC DNA]</scope>
    <source>
        <strain evidence="2">ATCC 51220 / DSM 2926 / LMG 16218 / CuHBu1</strain>
    </source>
</reference>
<protein>
    <submittedName>
        <fullName evidence="1">Hexapeptide repeat-containing transferase</fullName>
    </submittedName>
</protein>
<keyword evidence="2" id="KW-1185">Reference proteome</keyword>
<proteinExistence type="predicted"/>
<dbReference type="AlphaFoldDB" id="E3H9Y0"/>
<dbReference type="InterPro" id="IPR047324">
    <property type="entry name" value="LbH_gamma_CA-like"/>
</dbReference>
<dbReference type="InterPro" id="IPR011004">
    <property type="entry name" value="Trimer_LpxA-like_sf"/>
</dbReference>
<dbReference type="STRING" id="572544.Ilyop_1327"/>
<accession>E3H9Y0</accession>
<evidence type="ECO:0000313" key="1">
    <source>
        <dbReference type="EMBL" id="ADO83108.1"/>
    </source>
</evidence>
<gene>
    <name evidence="1" type="ordered locus">Ilyop_1327</name>
</gene>
<dbReference type="Pfam" id="PF00132">
    <property type="entry name" value="Hexapep"/>
    <property type="match status" value="1"/>
</dbReference>
<dbReference type="CDD" id="cd04645">
    <property type="entry name" value="LbH_gamma_CA_like"/>
    <property type="match status" value="1"/>
</dbReference>
<dbReference type="Gene3D" id="2.160.10.10">
    <property type="entry name" value="Hexapeptide repeat proteins"/>
    <property type="match status" value="1"/>
</dbReference>
<dbReference type="OrthoDB" id="9803036at2"/>
<name>E3H9Y0_ILYPC</name>